<accession>A0A494W0X1</accession>
<dbReference type="GO" id="GO:0019243">
    <property type="term" value="P:methylglyoxal catabolic process to D-lactate via S-lactoyl-glutathione"/>
    <property type="evidence" value="ECO:0007669"/>
    <property type="project" value="TreeGrafter"/>
</dbReference>
<dbReference type="GO" id="GO:0005737">
    <property type="term" value="C:cytoplasm"/>
    <property type="evidence" value="ECO:0007669"/>
    <property type="project" value="TreeGrafter"/>
</dbReference>
<feature type="domain" description="DJ-1/PfpI" evidence="4">
    <location>
        <begin position="30"/>
        <end position="232"/>
    </location>
</feature>
<dbReference type="Pfam" id="PF01965">
    <property type="entry name" value="DJ-1_PfpI"/>
    <property type="match status" value="1"/>
</dbReference>
<reference evidence="5 6" key="1">
    <citation type="submission" date="2018-05" db="EMBL/GenBank/DDBJ databases">
        <title>Complete Genome Sequence of the Nonylphenol-Degrading Bacterium Sphingobium amiense DSM 16289T.</title>
        <authorList>
            <person name="Ootsuka M."/>
            <person name="Nishizawa T."/>
            <person name="Ohta H."/>
        </authorList>
    </citation>
    <scope>NUCLEOTIDE SEQUENCE [LARGE SCALE GENOMIC DNA]</scope>
    <source>
        <strain evidence="5 6">DSM 16289</strain>
    </source>
</reference>
<proteinExistence type="inferred from homology"/>
<gene>
    <name evidence="5" type="ORF">SAMIE_1004670</name>
</gene>
<keyword evidence="5" id="KW-0315">Glutamine amidotransferase</keyword>
<dbReference type="Proteomes" id="UP000279959">
    <property type="component" value="Chromosome"/>
</dbReference>
<dbReference type="GO" id="GO:0019172">
    <property type="term" value="F:glyoxalase III activity"/>
    <property type="evidence" value="ECO:0007669"/>
    <property type="project" value="TreeGrafter"/>
</dbReference>
<dbReference type="GO" id="GO:0016740">
    <property type="term" value="F:transferase activity"/>
    <property type="evidence" value="ECO:0007669"/>
    <property type="project" value="UniProtKB-KW"/>
</dbReference>
<comment type="similarity">
    <text evidence="3">Belongs to the peptidase C56 family. HSP31-like subfamily.</text>
</comment>
<dbReference type="RefSeq" id="WP_066697895.1">
    <property type="nucleotide sequence ID" value="NZ_AP018664.1"/>
</dbReference>
<evidence type="ECO:0000313" key="6">
    <source>
        <dbReference type="Proteomes" id="UP000279959"/>
    </source>
</evidence>
<dbReference type="InterPro" id="IPR050325">
    <property type="entry name" value="Prot/Nucl_acid_deglycase"/>
</dbReference>
<dbReference type="KEGG" id="sami:SAMIE_1004670"/>
<sequence length="254" mass="26826">MTQTSSASSSPEALPAGPRILFIVSSAKIGFWLAELTHPFWHFSERGAEITLASPDGGAILPDRTSDPYSENSWEANDLVSKGFLSDPTLVARLSATVALRDVSIDNFDGVHIVGGGGAAVDLYPNADVTALLDAAFANGKVVGTICHGSIALANVPERVSGRAATGFSRIEDAQVEDLYGKDFVPNFPQPVMEAAGIRFSATDPWGIHVVVDGNLVSGQNQQSASEYSIAYLHLLTGNNPVMRAGERDGVRQS</sequence>
<organism evidence="5 6">
    <name type="scientific">Sphingobium amiense</name>
    <dbReference type="NCBI Taxonomy" id="135719"/>
    <lineage>
        <taxon>Bacteria</taxon>
        <taxon>Pseudomonadati</taxon>
        <taxon>Pseudomonadota</taxon>
        <taxon>Alphaproteobacteria</taxon>
        <taxon>Sphingomonadales</taxon>
        <taxon>Sphingomonadaceae</taxon>
        <taxon>Sphingobium</taxon>
    </lineage>
</organism>
<dbReference type="SUPFAM" id="SSF52317">
    <property type="entry name" value="Class I glutamine amidotransferase-like"/>
    <property type="match status" value="1"/>
</dbReference>
<dbReference type="InterPro" id="IPR002818">
    <property type="entry name" value="DJ-1/PfpI"/>
</dbReference>
<keyword evidence="1" id="KW-0346">Stress response</keyword>
<dbReference type="InterPro" id="IPR029062">
    <property type="entry name" value="Class_I_gatase-like"/>
</dbReference>
<name>A0A494W0X1_9SPHN</name>
<evidence type="ECO:0000256" key="2">
    <source>
        <dbReference type="ARBA" id="ARBA00023239"/>
    </source>
</evidence>
<dbReference type="AlphaFoldDB" id="A0A494W0X1"/>
<evidence type="ECO:0000256" key="1">
    <source>
        <dbReference type="ARBA" id="ARBA00023016"/>
    </source>
</evidence>
<dbReference type="PANTHER" id="PTHR48094:SF11">
    <property type="entry name" value="GLUTATHIONE-INDEPENDENT GLYOXALASE HSP31-RELATED"/>
    <property type="match status" value="1"/>
</dbReference>
<evidence type="ECO:0000259" key="4">
    <source>
        <dbReference type="Pfam" id="PF01965"/>
    </source>
</evidence>
<dbReference type="PANTHER" id="PTHR48094">
    <property type="entry name" value="PROTEIN/NUCLEIC ACID DEGLYCASE DJ-1-RELATED"/>
    <property type="match status" value="1"/>
</dbReference>
<keyword evidence="5" id="KW-0808">Transferase</keyword>
<keyword evidence="6" id="KW-1185">Reference proteome</keyword>
<protein>
    <submittedName>
        <fullName evidence="5">Type 1 glutamine amidotransferase domain-containing protein</fullName>
    </submittedName>
</protein>
<evidence type="ECO:0000313" key="5">
    <source>
        <dbReference type="EMBL" id="BBD96966.1"/>
    </source>
</evidence>
<dbReference type="EMBL" id="AP018664">
    <property type="protein sequence ID" value="BBD96966.1"/>
    <property type="molecule type" value="Genomic_DNA"/>
</dbReference>
<evidence type="ECO:0000256" key="3">
    <source>
        <dbReference type="ARBA" id="ARBA00038493"/>
    </source>
</evidence>
<dbReference type="Gene3D" id="3.40.50.880">
    <property type="match status" value="1"/>
</dbReference>
<dbReference type="CDD" id="cd03141">
    <property type="entry name" value="GATase1_Hsp31_like"/>
    <property type="match status" value="1"/>
</dbReference>
<keyword evidence="2" id="KW-0456">Lyase</keyword>